<feature type="region of interest" description="Disordered" evidence="1">
    <location>
        <begin position="401"/>
        <end position="455"/>
    </location>
</feature>
<evidence type="ECO:0000256" key="1">
    <source>
        <dbReference type="SAM" id="MobiDB-lite"/>
    </source>
</evidence>
<feature type="region of interest" description="Disordered" evidence="1">
    <location>
        <begin position="205"/>
        <end position="289"/>
    </location>
</feature>
<feature type="region of interest" description="Disordered" evidence="1">
    <location>
        <begin position="1"/>
        <end position="23"/>
    </location>
</feature>
<name>A0AAF3EZN1_9BILA</name>
<dbReference type="Gene3D" id="1.25.40.180">
    <property type="match status" value="1"/>
</dbReference>
<dbReference type="PANTHER" id="PTHR23253:SF78">
    <property type="entry name" value="EUKARYOTIC TRANSLATION INITIATION FACTOR 4G1, ISOFORM B-RELATED"/>
    <property type="match status" value="1"/>
</dbReference>
<feature type="compositionally biased region" description="Acidic residues" evidence="1">
    <location>
        <begin position="279"/>
        <end position="288"/>
    </location>
</feature>
<evidence type="ECO:0000313" key="4">
    <source>
        <dbReference type="WBParaSite" id="MBELARI_LOCUS19697"/>
    </source>
</evidence>
<dbReference type="InterPro" id="IPR003890">
    <property type="entry name" value="MIF4G-like_typ-3"/>
</dbReference>
<keyword evidence="3" id="KW-1185">Reference proteome</keyword>
<feature type="compositionally biased region" description="Polar residues" evidence="1">
    <location>
        <begin position="850"/>
        <end position="866"/>
    </location>
</feature>
<feature type="compositionally biased region" description="Basic and acidic residues" evidence="1">
    <location>
        <begin position="327"/>
        <end position="347"/>
    </location>
</feature>
<evidence type="ECO:0000259" key="2">
    <source>
        <dbReference type="SMART" id="SM00543"/>
    </source>
</evidence>
<organism evidence="3 4">
    <name type="scientific">Mesorhabditis belari</name>
    <dbReference type="NCBI Taxonomy" id="2138241"/>
    <lineage>
        <taxon>Eukaryota</taxon>
        <taxon>Metazoa</taxon>
        <taxon>Ecdysozoa</taxon>
        <taxon>Nematoda</taxon>
        <taxon>Chromadorea</taxon>
        <taxon>Rhabditida</taxon>
        <taxon>Rhabditina</taxon>
        <taxon>Rhabditomorpha</taxon>
        <taxon>Rhabditoidea</taxon>
        <taxon>Rhabditidae</taxon>
        <taxon>Mesorhabditinae</taxon>
        <taxon>Mesorhabditis</taxon>
    </lineage>
</organism>
<reference evidence="4" key="1">
    <citation type="submission" date="2024-02" db="UniProtKB">
        <authorList>
            <consortium name="WormBaseParasite"/>
        </authorList>
    </citation>
    <scope>IDENTIFICATION</scope>
</reference>
<accession>A0AAF3EZN1</accession>
<feature type="compositionally biased region" description="Basic and acidic residues" evidence="1">
    <location>
        <begin position="893"/>
        <end position="915"/>
    </location>
</feature>
<feature type="compositionally biased region" description="Polar residues" evidence="1">
    <location>
        <begin position="941"/>
        <end position="959"/>
    </location>
</feature>
<feature type="compositionally biased region" description="Low complexity" evidence="1">
    <location>
        <begin position="701"/>
        <end position="719"/>
    </location>
</feature>
<protein>
    <submittedName>
        <fullName evidence="4">MIF4G domain-containing protein</fullName>
    </submittedName>
</protein>
<feature type="compositionally biased region" description="Polar residues" evidence="1">
    <location>
        <begin position="219"/>
        <end position="255"/>
    </location>
</feature>
<feature type="compositionally biased region" description="Polar residues" evidence="1">
    <location>
        <begin position="409"/>
        <end position="419"/>
    </location>
</feature>
<feature type="region of interest" description="Disordered" evidence="1">
    <location>
        <begin position="699"/>
        <end position="719"/>
    </location>
</feature>
<dbReference type="PANTHER" id="PTHR23253">
    <property type="entry name" value="EUKARYOTIC TRANSLATION INITIATION FACTOR 4 GAMMA"/>
    <property type="match status" value="1"/>
</dbReference>
<dbReference type="SMART" id="SM00543">
    <property type="entry name" value="MIF4G"/>
    <property type="match status" value="1"/>
</dbReference>
<dbReference type="GO" id="GO:0003743">
    <property type="term" value="F:translation initiation factor activity"/>
    <property type="evidence" value="ECO:0007669"/>
    <property type="project" value="TreeGrafter"/>
</dbReference>
<dbReference type="WBParaSite" id="MBELARI_LOCUS19697">
    <property type="protein sequence ID" value="MBELARI_LOCUS19697"/>
    <property type="gene ID" value="MBELARI_LOCUS19697"/>
</dbReference>
<dbReference type="InterPro" id="IPR016024">
    <property type="entry name" value="ARM-type_fold"/>
</dbReference>
<feature type="region of interest" description="Disordered" evidence="1">
    <location>
        <begin position="784"/>
        <end position="964"/>
    </location>
</feature>
<dbReference type="AlphaFoldDB" id="A0AAF3EZN1"/>
<dbReference type="SUPFAM" id="SSF48371">
    <property type="entry name" value="ARM repeat"/>
    <property type="match status" value="1"/>
</dbReference>
<dbReference type="Pfam" id="PF02854">
    <property type="entry name" value="MIF4G"/>
    <property type="match status" value="1"/>
</dbReference>
<evidence type="ECO:0000313" key="3">
    <source>
        <dbReference type="Proteomes" id="UP000887575"/>
    </source>
</evidence>
<dbReference type="GO" id="GO:0016281">
    <property type="term" value="C:eukaryotic translation initiation factor 4F complex"/>
    <property type="evidence" value="ECO:0007669"/>
    <property type="project" value="TreeGrafter"/>
</dbReference>
<sequence length="1195" mass="134280">MSSYGQTARNPARPNGNNVINQNGGQYQIAHVPVNVGHAGYDQSQQIPVRGPYPTMALPQHTPITFQQFQQPVQNYYQPMPPADQNYTRHQMHQQPNVPNFPGYPQQYFMNPMAMGIPGQMAPNMQTMQGPPPAVPPAEKPVARERKPLLICDPKTKEAVDVHGLGVKDAGATAQPSTDQTAATSEIKKQFANKLLETVKAKLDEKPTDATVPQKEVPQPTTQNVNTTKPSLQSTPAEAAPSTQVDVNKNAAQNEQSKEKRENLPTKQNDTQDKTITSLEEETTDEKENETIVAPAITRNETDEAPAAVAMTGSVLVDNIDEEDETDGKSEDEKAAEEAERKTQRESELVTQMKTLEEQIEMNIYSREFLSLVCTIEKEFKWTQCPLTDDQLKTLGLDKSSVPARETNKGGTFNPNWMKSNKPRPYVGGRGSMDSSMRGGNIQRGQHPRKPPIGRPSIERQIERAAPLRRTENAWKPDKKTDGCSEDEIKKKQVLKNVRALMNKVTPTTQKELTQELLSFEVSNDPEVLKDVIEIIFDKAVEEPKFCPLYSEMCKVQVDLELKKGGNASLFRNAILTRSQRTFETSKAEDDARREKVQEIETEADEQKKAQLALSLQEYDSKIRRRRFGNITFIGQLFYQQLLSYKVVSWCIMTLLRESTVGTDTFSPETEEAIDCSVRLMESIGPKMEAEGKRFIEKAQQEAQQQQRGRAQGQAQPPQKVAGLVTFDQFMGHIEEIKKRASARIRFMIMNLQELRNNNWHKRKVADQGPKKLNELHEEIKQEQIQNQVARDRYERDQGRGPSNVNHRSDAQKRPVVGRNSLNAKVNPNERRKAAANTANMSGTGAAPQQKKSLMTAMNMSNNQLGRPSWGSKGASIGLTENERKNSNAQGERGSRETSEQRKLSVDDERAKAIDSVRAITQNEEKARPVTATPPPDSTSRDGSVSPNPIRSSSQVSLDEQNDEPIELSAEEKKAAQAIHGCIEEVQSGYEKIETCPEDFLKTMKKNGLTVRALFKAFAVTVLRETKQDQKLTGHILAYFLQSEELKREMIDETDVAKGFADFCNYVITSEEYEECPNIWERFAEVIINAVYCDLPDFTEKRPQLENFALTFLEASKDPRSKRPAFELLVVALKRMAEINKGLEQDHEALTAMTYDEIKFIQKLSPEQSTKLAEALKEQKIDGVGNLHALLKGTS</sequence>
<feature type="domain" description="MIF4G" evidence="2">
    <location>
        <begin position="495"/>
        <end position="759"/>
    </location>
</feature>
<dbReference type="Proteomes" id="UP000887575">
    <property type="component" value="Unassembled WGS sequence"/>
</dbReference>
<feature type="compositionally biased region" description="Basic and acidic residues" evidence="1">
    <location>
        <begin position="790"/>
        <end position="799"/>
    </location>
</feature>
<proteinExistence type="predicted"/>
<dbReference type="GO" id="GO:0003729">
    <property type="term" value="F:mRNA binding"/>
    <property type="evidence" value="ECO:0007669"/>
    <property type="project" value="TreeGrafter"/>
</dbReference>
<feature type="region of interest" description="Disordered" evidence="1">
    <location>
        <begin position="318"/>
        <end position="347"/>
    </location>
</feature>